<reference evidence="3" key="1">
    <citation type="submission" date="2020-07" db="EMBL/GenBank/DDBJ databases">
        <title>Nitrate ammonifying Pseudomonas campi sp. nov. isolated from German agricultural grassland.</title>
        <authorList>
            <person name="Timsy T."/>
            <person name="Ulrich A."/>
            <person name="Spanner T."/>
            <person name="Foesel B."/>
            <person name="Kolb S."/>
            <person name="Horn M.A."/>
            <person name="Behrendt U."/>
        </authorList>
    </citation>
    <scope>NUCLEOTIDE SEQUENCE</scope>
    <source>
        <strain evidence="3">S1-A32-2</strain>
    </source>
</reference>
<evidence type="ECO:0008006" key="5">
    <source>
        <dbReference type="Google" id="ProtNLM"/>
    </source>
</evidence>
<sequence length="255" mass="29062">MSPLLITALVVGVIVLLIAIGYINHMVESSKLEKARLKADLNDRVRRSRDVSDNMPGQLMSPALKLLLSRLELQFSDRLLPLDKQNSALRNRIAELRDMVAKGEDIPVRNAPQPILTEVKAKEVRFLLENFHSQITRAAQDGALQANEAKRWIGEIRHILVQLHFEFFTNLGQQSLQQGQPGQARLAYERGVQYLRKQPDQARYQSQLQQLEQQLARANDMVLEKAKPAPDEHSELTDGLQSLGEDDWKKKNIYD</sequence>
<keyword evidence="2" id="KW-0472">Membrane</keyword>
<evidence type="ECO:0000313" key="4">
    <source>
        <dbReference type="Proteomes" id="UP000501379"/>
    </source>
</evidence>
<feature type="region of interest" description="Disordered" evidence="1">
    <location>
        <begin position="225"/>
        <end position="255"/>
    </location>
</feature>
<proteinExistence type="predicted"/>
<feature type="transmembrane region" description="Helical" evidence="2">
    <location>
        <begin position="6"/>
        <end position="27"/>
    </location>
</feature>
<gene>
    <name evidence="3" type="ORF">HNE05_09405</name>
</gene>
<dbReference type="EMBL" id="CP053697">
    <property type="protein sequence ID" value="QKE63563.1"/>
    <property type="molecule type" value="Genomic_DNA"/>
</dbReference>
<protein>
    <recommendedName>
        <fullName evidence="5">DNA repair protein</fullName>
    </recommendedName>
</protein>
<dbReference type="AlphaFoldDB" id="A0A6M8FBJ9"/>
<keyword evidence="4" id="KW-1185">Reference proteome</keyword>
<dbReference type="Proteomes" id="UP000501379">
    <property type="component" value="Chromosome"/>
</dbReference>
<accession>A0A6M8FBJ9</accession>
<dbReference type="RefSeq" id="WP_173207285.1">
    <property type="nucleotide sequence ID" value="NZ_CP053697.2"/>
</dbReference>
<dbReference type="KEGG" id="pcam:HNE05_09405"/>
<name>A0A6M8FBJ9_9GAMM</name>
<feature type="compositionally biased region" description="Basic and acidic residues" evidence="1">
    <location>
        <begin position="246"/>
        <end position="255"/>
    </location>
</feature>
<keyword evidence="2" id="KW-1133">Transmembrane helix</keyword>
<evidence type="ECO:0000256" key="2">
    <source>
        <dbReference type="SAM" id="Phobius"/>
    </source>
</evidence>
<feature type="compositionally biased region" description="Basic and acidic residues" evidence="1">
    <location>
        <begin position="225"/>
        <end position="236"/>
    </location>
</feature>
<evidence type="ECO:0000256" key="1">
    <source>
        <dbReference type="SAM" id="MobiDB-lite"/>
    </source>
</evidence>
<evidence type="ECO:0000313" key="3">
    <source>
        <dbReference type="EMBL" id="QKE63563.1"/>
    </source>
</evidence>
<keyword evidence="2" id="KW-0812">Transmembrane</keyword>
<organism evidence="3 4">
    <name type="scientific">Aquipseudomonas campi</name>
    <dbReference type="NCBI Taxonomy" id="2731681"/>
    <lineage>
        <taxon>Bacteria</taxon>
        <taxon>Pseudomonadati</taxon>
        <taxon>Pseudomonadota</taxon>
        <taxon>Gammaproteobacteria</taxon>
        <taxon>Pseudomonadales</taxon>
        <taxon>Pseudomonadaceae</taxon>
        <taxon>Aquipseudomonas</taxon>
    </lineage>
</organism>